<evidence type="ECO:0000313" key="2">
    <source>
        <dbReference type="EMBL" id="ACZ90646.1"/>
    </source>
</evidence>
<reference evidence="2 3" key="1">
    <citation type="journal article" date="2010" name="Stand. Genomic Sci.">
        <title>Complete genome sequence of Streptosporangium roseum type strain (NI 9100).</title>
        <authorList>
            <person name="Nolan M."/>
            <person name="Sikorski J."/>
            <person name="Jando M."/>
            <person name="Lucas S."/>
            <person name="Lapidus A."/>
            <person name="Glavina Del Rio T."/>
            <person name="Chen F."/>
            <person name="Tice H."/>
            <person name="Pitluck S."/>
            <person name="Cheng J.F."/>
            <person name="Chertkov O."/>
            <person name="Sims D."/>
            <person name="Meincke L."/>
            <person name="Brettin T."/>
            <person name="Han C."/>
            <person name="Detter J.C."/>
            <person name="Bruce D."/>
            <person name="Goodwin L."/>
            <person name="Land M."/>
            <person name="Hauser L."/>
            <person name="Chang Y.J."/>
            <person name="Jeffries C.D."/>
            <person name="Ivanova N."/>
            <person name="Mavromatis K."/>
            <person name="Mikhailova N."/>
            <person name="Chen A."/>
            <person name="Palaniappan K."/>
            <person name="Chain P."/>
            <person name="Rohde M."/>
            <person name="Goker M."/>
            <person name="Bristow J."/>
            <person name="Eisen J.A."/>
            <person name="Markowitz V."/>
            <person name="Hugenholtz P."/>
            <person name="Kyrpides N.C."/>
            <person name="Klenk H.P."/>
        </authorList>
    </citation>
    <scope>NUCLEOTIDE SEQUENCE [LARGE SCALE GENOMIC DNA]</scope>
    <source>
        <strain evidence="3">ATCC 12428 / DSM 43021 / JCM 3005 / NI 9100</strain>
    </source>
</reference>
<evidence type="ECO:0000313" key="3">
    <source>
        <dbReference type="Proteomes" id="UP000002029"/>
    </source>
</evidence>
<sequence>MRPGHPADRVAGPVDTPVWPGCGERDIRAPRTETILKGLKAPGDPAEGGVSGGCLNTACRRRVTPEQPAFFSRHLLTPSATAVRNAGYDKGRPEEASLDGVFVPAPR</sequence>
<organism evidence="2 3">
    <name type="scientific">Streptosporangium roseum (strain ATCC 12428 / DSM 43021 / JCM 3005 / KCTC 9067 / NCIMB 10171 / NRRL 2505 / NI 9100)</name>
    <dbReference type="NCBI Taxonomy" id="479432"/>
    <lineage>
        <taxon>Bacteria</taxon>
        <taxon>Bacillati</taxon>
        <taxon>Actinomycetota</taxon>
        <taxon>Actinomycetes</taxon>
        <taxon>Streptosporangiales</taxon>
        <taxon>Streptosporangiaceae</taxon>
        <taxon>Streptosporangium</taxon>
    </lineage>
</organism>
<name>D2AVK0_STRRD</name>
<dbReference type="STRING" id="479432.Sros_7991"/>
<dbReference type="Proteomes" id="UP000002029">
    <property type="component" value="Chromosome"/>
</dbReference>
<dbReference type="KEGG" id="sro:Sros_7991"/>
<feature type="region of interest" description="Disordered" evidence="1">
    <location>
        <begin position="1"/>
        <end position="25"/>
    </location>
</feature>
<dbReference type="AlphaFoldDB" id="D2AVK0"/>
<dbReference type="EMBL" id="CP001814">
    <property type="protein sequence ID" value="ACZ90646.1"/>
    <property type="molecule type" value="Genomic_DNA"/>
</dbReference>
<proteinExistence type="predicted"/>
<dbReference type="HOGENOM" id="CLU_2208622_0_0_11"/>
<keyword evidence="3" id="KW-1185">Reference proteome</keyword>
<protein>
    <submittedName>
        <fullName evidence="2">Uncharacterized protein</fullName>
    </submittedName>
</protein>
<gene>
    <name evidence="2" type="ordered locus">Sros_7991</name>
</gene>
<feature type="region of interest" description="Disordered" evidence="1">
    <location>
        <begin position="86"/>
        <end position="107"/>
    </location>
</feature>
<evidence type="ECO:0000256" key="1">
    <source>
        <dbReference type="SAM" id="MobiDB-lite"/>
    </source>
</evidence>
<accession>D2AVK0</accession>